<evidence type="ECO:0000256" key="6">
    <source>
        <dbReference type="ARBA" id="ARBA00023015"/>
    </source>
</evidence>
<keyword evidence="8" id="KW-0539">Nucleus</keyword>
<proteinExistence type="predicted"/>
<keyword evidence="11" id="KW-1185">Reference proteome</keyword>
<keyword evidence="4" id="KW-0863">Zinc-finger</keyword>
<evidence type="ECO:0000313" key="11">
    <source>
        <dbReference type="Proteomes" id="UP001239994"/>
    </source>
</evidence>
<evidence type="ECO:0000313" key="10">
    <source>
        <dbReference type="EMBL" id="KAK1788874.1"/>
    </source>
</evidence>
<evidence type="ECO:0000256" key="1">
    <source>
        <dbReference type="ARBA" id="ARBA00004123"/>
    </source>
</evidence>
<evidence type="ECO:0000256" key="2">
    <source>
        <dbReference type="ARBA" id="ARBA00022723"/>
    </source>
</evidence>
<feature type="region of interest" description="Disordered" evidence="9">
    <location>
        <begin position="1"/>
        <end position="59"/>
    </location>
</feature>
<dbReference type="Proteomes" id="UP001239994">
    <property type="component" value="Unassembled WGS sequence"/>
</dbReference>
<keyword evidence="3" id="KW-0677">Repeat</keyword>
<gene>
    <name evidence="10" type="ORF">P4O66_015780</name>
</gene>
<dbReference type="GO" id="GO:0005634">
    <property type="term" value="C:nucleus"/>
    <property type="evidence" value="ECO:0007669"/>
    <property type="project" value="UniProtKB-SubCell"/>
</dbReference>
<dbReference type="GO" id="GO:0000978">
    <property type="term" value="F:RNA polymerase II cis-regulatory region sequence-specific DNA binding"/>
    <property type="evidence" value="ECO:0007669"/>
    <property type="project" value="TreeGrafter"/>
</dbReference>
<evidence type="ECO:0000256" key="4">
    <source>
        <dbReference type="ARBA" id="ARBA00022771"/>
    </source>
</evidence>
<evidence type="ECO:0000256" key="8">
    <source>
        <dbReference type="ARBA" id="ARBA00023242"/>
    </source>
</evidence>
<evidence type="ECO:0000256" key="9">
    <source>
        <dbReference type="SAM" id="MobiDB-lite"/>
    </source>
</evidence>
<dbReference type="PANTHER" id="PTHR23233">
    <property type="entry name" value="SAL-LIKE PROTEIN"/>
    <property type="match status" value="1"/>
</dbReference>
<keyword evidence="5" id="KW-0862">Zinc</keyword>
<evidence type="ECO:0000256" key="5">
    <source>
        <dbReference type="ARBA" id="ARBA00022833"/>
    </source>
</evidence>
<evidence type="ECO:0000256" key="7">
    <source>
        <dbReference type="ARBA" id="ARBA00023163"/>
    </source>
</evidence>
<feature type="compositionally biased region" description="Acidic residues" evidence="9">
    <location>
        <begin position="1"/>
        <end position="10"/>
    </location>
</feature>
<name>A0AAD8YZV2_9TELE</name>
<comment type="caution">
    <text evidence="10">The sequence shown here is derived from an EMBL/GenBank/DDBJ whole genome shotgun (WGS) entry which is preliminary data.</text>
</comment>
<protein>
    <submittedName>
        <fullName evidence="10">Uncharacterized protein</fullName>
    </submittedName>
</protein>
<dbReference type="AlphaFoldDB" id="A0AAD8YZV2"/>
<dbReference type="PANTHER" id="PTHR23233:SF84">
    <property type="entry name" value="FI23031P1"/>
    <property type="match status" value="1"/>
</dbReference>
<keyword evidence="6" id="KW-0805">Transcription regulation</keyword>
<feature type="compositionally biased region" description="Polar residues" evidence="9">
    <location>
        <begin position="48"/>
        <end position="59"/>
    </location>
</feature>
<feature type="compositionally biased region" description="Basic and acidic residues" evidence="9">
    <location>
        <begin position="11"/>
        <end position="26"/>
    </location>
</feature>
<dbReference type="GO" id="GO:0000981">
    <property type="term" value="F:DNA-binding transcription factor activity, RNA polymerase II-specific"/>
    <property type="evidence" value="ECO:0007669"/>
    <property type="project" value="TreeGrafter"/>
</dbReference>
<organism evidence="10 11">
    <name type="scientific">Electrophorus voltai</name>
    <dbReference type="NCBI Taxonomy" id="2609070"/>
    <lineage>
        <taxon>Eukaryota</taxon>
        <taxon>Metazoa</taxon>
        <taxon>Chordata</taxon>
        <taxon>Craniata</taxon>
        <taxon>Vertebrata</taxon>
        <taxon>Euteleostomi</taxon>
        <taxon>Actinopterygii</taxon>
        <taxon>Neopterygii</taxon>
        <taxon>Teleostei</taxon>
        <taxon>Ostariophysi</taxon>
        <taxon>Gymnotiformes</taxon>
        <taxon>Gymnotoidei</taxon>
        <taxon>Gymnotidae</taxon>
        <taxon>Electrophorus</taxon>
    </lineage>
</organism>
<evidence type="ECO:0000256" key="3">
    <source>
        <dbReference type="ARBA" id="ARBA00022737"/>
    </source>
</evidence>
<dbReference type="InterPro" id="IPR051565">
    <property type="entry name" value="Sal_C2H2-zinc-finger"/>
</dbReference>
<comment type="subcellular location">
    <subcellularLocation>
        <location evidence="1">Nucleus</location>
    </subcellularLocation>
</comment>
<dbReference type="EMBL" id="JAROKS010000022">
    <property type="protein sequence ID" value="KAK1788874.1"/>
    <property type="molecule type" value="Genomic_DNA"/>
</dbReference>
<sequence>MNDSTSNEDSEGLHDFSKDKTLEANKESTLMSEANGCDNGVRSRSDNENGAGNGRTSTLGAAFSSVLPQADSPPELGTVTSTSSNVFIENLESTNVAIAQLFQEVGVNAEVSSSSPSSCTVALPGLIEQLITLQQQQVHMGTHMWNCSPARRGRRLSISDPLKFLKSNPVEVPETLPKDSINGVSNEESINVWNQYATTAFTNELEMKTNEISVIQNGGIQHLSVSIRNEGSPSIDRQQI</sequence>
<dbReference type="GO" id="GO:0008270">
    <property type="term" value="F:zinc ion binding"/>
    <property type="evidence" value="ECO:0007669"/>
    <property type="project" value="UniProtKB-KW"/>
</dbReference>
<reference evidence="10" key="1">
    <citation type="submission" date="2023-03" db="EMBL/GenBank/DDBJ databases">
        <title>Electrophorus voltai genome.</title>
        <authorList>
            <person name="Bian C."/>
        </authorList>
    </citation>
    <scope>NUCLEOTIDE SEQUENCE</scope>
    <source>
        <strain evidence="10">CB-2022</strain>
        <tissue evidence="10">Muscle</tissue>
    </source>
</reference>
<keyword evidence="7" id="KW-0804">Transcription</keyword>
<keyword evidence="2" id="KW-0479">Metal-binding</keyword>
<accession>A0AAD8YZV2</accession>